<comment type="similarity">
    <text evidence="1">Belongs to the TRAFAC class TrmE-Era-EngA-EngB-Septin-like GTPase superfamily. AIG1/Toc34/Toc159-like paraseptin GTPase family. IAN subfamily.</text>
</comment>
<dbReference type="Gene3D" id="3.40.50.300">
    <property type="entry name" value="P-loop containing nucleotide triphosphate hydrolases"/>
    <property type="match status" value="1"/>
</dbReference>
<reference evidence="4" key="4">
    <citation type="submission" date="2025-08" db="UniProtKB">
        <authorList>
            <consortium name="Ensembl"/>
        </authorList>
    </citation>
    <scope>IDENTIFICATION</scope>
</reference>
<dbReference type="PANTHER" id="PTHR32046:SF11">
    <property type="entry name" value="IMMUNE-ASSOCIATED NUCLEOTIDE-BINDING PROTEIN 10-LIKE"/>
    <property type="match status" value="1"/>
</dbReference>
<evidence type="ECO:0000259" key="3">
    <source>
        <dbReference type="SMART" id="SM00382"/>
    </source>
</evidence>
<reference evidence="5" key="2">
    <citation type="journal article" date="2017" name="Sci. Adv.">
        <title>A tail of two voltages: Proteomic comparison of the three electric organs of the electric eel.</title>
        <authorList>
            <person name="Traeger L.L."/>
            <person name="Sabat G."/>
            <person name="Barrett-Wilt G.A."/>
            <person name="Wells G.B."/>
            <person name="Sussman M.R."/>
        </authorList>
    </citation>
    <scope>NUCLEOTIDE SEQUENCE [LARGE SCALE GENOMIC DNA]</scope>
</reference>
<dbReference type="GeneTree" id="ENSGT00500000044904"/>
<evidence type="ECO:0000256" key="1">
    <source>
        <dbReference type="ARBA" id="ARBA00008535"/>
    </source>
</evidence>
<protein>
    <recommendedName>
        <fullName evidence="3">AAA+ ATPase domain-containing protein</fullName>
    </recommendedName>
</protein>
<dbReference type="Ensembl" id="ENSEEET00000017886.2">
    <property type="protein sequence ID" value="ENSEEEP00000017688.2"/>
    <property type="gene ID" value="ENSEEEG00000008735.2"/>
</dbReference>
<proteinExistence type="inferred from homology"/>
<dbReference type="AlphaFoldDB" id="A0A4W4F1D6"/>
<organism evidence="4 5">
    <name type="scientific">Electrophorus electricus</name>
    <name type="common">Electric eel</name>
    <name type="synonym">Gymnotus electricus</name>
    <dbReference type="NCBI Taxonomy" id="8005"/>
    <lineage>
        <taxon>Eukaryota</taxon>
        <taxon>Metazoa</taxon>
        <taxon>Chordata</taxon>
        <taxon>Craniata</taxon>
        <taxon>Vertebrata</taxon>
        <taxon>Euteleostomi</taxon>
        <taxon>Actinopterygii</taxon>
        <taxon>Neopterygii</taxon>
        <taxon>Teleostei</taxon>
        <taxon>Ostariophysi</taxon>
        <taxon>Gymnotiformes</taxon>
        <taxon>Gymnotoidei</taxon>
        <taxon>Gymnotidae</taxon>
        <taxon>Electrophorus</taxon>
    </lineage>
</organism>
<dbReference type="PANTHER" id="PTHR32046">
    <property type="entry name" value="G DOMAIN-CONTAINING PROTEIN"/>
    <property type="match status" value="1"/>
</dbReference>
<dbReference type="SMART" id="SM00382">
    <property type="entry name" value="AAA"/>
    <property type="match status" value="1"/>
</dbReference>
<name>A0A4W4F1D6_ELEEL</name>
<dbReference type="InterPro" id="IPR027417">
    <property type="entry name" value="P-loop_NTPase"/>
</dbReference>
<reference evidence="5" key="1">
    <citation type="journal article" date="2014" name="Science">
        <title>Nonhuman genetics. Genomic basis for the convergent evolution of electric organs.</title>
        <authorList>
            <person name="Gallant J.R."/>
            <person name="Traeger L.L."/>
            <person name="Volkening J.D."/>
            <person name="Moffett H."/>
            <person name="Chen P.H."/>
            <person name="Novina C.D."/>
            <person name="Phillips G.N.Jr."/>
            <person name="Anand R."/>
            <person name="Wells G.B."/>
            <person name="Pinch M."/>
            <person name="Guth R."/>
            <person name="Unguez G.A."/>
            <person name="Albert J.S."/>
            <person name="Zakon H.H."/>
            <person name="Samanta M.P."/>
            <person name="Sussman M.R."/>
        </authorList>
    </citation>
    <scope>NUCLEOTIDE SEQUENCE [LARGE SCALE GENOMIC DNA]</scope>
</reference>
<evidence type="ECO:0000256" key="2">
    <source>
        <dbReference type="ARBA" id="ARBA00022741"/>
    </source>
</evidence>
<sequence>SIKGPIIRCIPNTRNLIVEKLRRDTFGQQDPSKPHKTILLVGEPGSGKSTLINAIVNYMLNAHCSERIWCEIMETKGNQTKSQTNAVTVYDVFIDQSPFSLIVIDTPGYRNTESTDNDLRIAAALHELCTSGVQDIDAVRLVVLSSTSRLMDRQQYVFDAVLSLFGKDVERNIILLITHTCNKPINSIKAIMESKARYAETEKGELVCFI</sequence>
<dbReference type="InterPro" id="IPR003593">
    <property type="entry name" value="AAA+_ATPase"/>
</dbReference>
<dbReference type="Proteomes" id="UP000314983">
    <property type="component" value="Chromosome 5"/>
</dbReference>
<keyword evidence="5" id="KW-1185">Reference proteome</keyword>
<reference evidence="4" key="5">
    <citation type="submission" date="2025-09" db="UniProtKB">
        <authorList>
            <consortium name="Ensembl"/>
        </authorList>
    </citation>
    <scope>IDENTIFICATION</scope>
</reference>
<dbReference type="GO" id="GO:0005525">
    <property type="term" value="F:GTP binding"/>
    <property type="evidence" value="ECO:0007669"/>
    <property type="project" value="InterPro"/>
</dbReference>
<dbReference type="InterPro" id="IPR006703">
    <property type="entry name" value="G_AIG1"/>
</dbReference>
<dbReference type="SUPFAM" id="SSF52540">
    <property type="entry name" value="P-loop containing nucleoside triphosphate hydrolases"/>
    <property type="match status" value="1"/>
</dbReference>
<evidence type="ECO:0000313" key="5">
    <source>
        <dbReference type="Proteomes" id="UP000314983"/>
    </source>
</evidence>
<accession>A0A4W4F1D6</accession>
<feature type="domain" description="AAA+ ATPase" evidence="3">
    <location>
        <begin position="34"/>
        <end position="206"/>
    </location>
</feature>
<reference evidence="4" key="3">
    <citation type="submission" date="2020-05" db="EMBL/GenBank/DDBJ databases">
        <title>Electrophorus electricus (electric eel) genome, fEleEle1, primary haplotype.</title>
        <authorList>
            <person name="Myers G."/>
            <person name="Meyer A."/>
            <person name="Fedrigo O."/>
            <person name="Formenti G."/>
            <person name="Rhie A."/>
            <person name="Tracey A."/>
            <person name="Sims Y."/>
            <person name="Jarvis E.D."/>
        </authorList>
    </citation>
    <scope>NUCLEOTIDE SEQUENCE [LARGE SCALE GENOMIC DNA]</scope>
</reference>
<keyword evidence="2" id="KW-0547">Nucleotide-binding</keyword>
<dbReference type="Pfam" id="PF04548">
    <property type="entry name" value="AIG1"/>
    <property type="match status" value="1"/>
</dbReference>
<evidence type="ECO:0000313" key="4">
    <source>
        <dbReference type="Ensembl" id="ENSEEEP00000017688.2"/>
    </source>
</evidence>